<keyword evidence="2" id="KW-0238">DNA-binding</keyword>
<dbReference type="GO" id="GO:0003677">
    <property type="term" value="F:DNA binding"/>
    <property type="evidence" value="ECO:0007669"/>
    <property type="project" value="UniProtKB-KW"/>
</dbReference>
<evidence type="ECO:0000259" key="1">
    <source>
        <dbReference type="PROSITE" id="PS50943"/>
    </source>
</evidence>
<dbReference type="HOGENOM" id="CLU_1926750_0_0_6"/>
<dbReference type="Proteomes" id="UP000001188">
    <property type="component" value="Chromosome"/>
</dbReference>
<dbReference type="CDD" id="cd00093">
    <property type="entry name" value="HTH_XRE"/>
    <property type="match status" value="1"/>
</dbReference>
<dbReference type="KEGG" id="xca:xcc-b100_3128"/>
<reference evidence="2 3" key="1">
    <citation type="journal article" date="2008" name="J. Biotechnol.">
        <title>The genome of Xanthomonas campestris pv. campestris B100 and its use for the reconstruction of metabolic pathways involved in xanthan biosynthesis.</title>
        <authorList>
            <person name="Vorholter F.J."/>
            <person name="Schneiker S."/>
            <person name="Goesmann A."/>
            <person name="Krause L."/>
            <person name="Bekel T."/>
            <person name="Kaiser O."/>
            <person name="Linke B."/>
            <person name="Patschkowski T."/>
            <person name="Ruckert C."/>
            <person name="Schmid J."/>
            <person name="Sidhu V.K."/>
            <person name="Sieber V."/>
            <person name="Tauch A."/>
            <person name="Watt S.A."/>
            <person name="Weisshaar B."/>
            <person name="Becker A."/>
            <person name="Niehaus K."/>
            <person name="Puhler A."/>
        </authorList>
    </citation>
    <scope>NUCLEOTIDE SEQUENCE [LARGE SCALE GENOMIC DNA]</scope>
    <source>
        <strain evidence="2 3">B100</strain>
    </source>
</reference>
<dbReference type="EMBL" id="AM920689">
    <property type="protein sequence ID" value="CAP52493.1"/>
    <property type="molecule type" value="Genomic_DNA"/>
</dbReference>
<dbReference type="Pfam" id="PF01381">
    <property type="entry name" value="HTH_3"/>
    <property type="match status" value="1"/>
</dbReference>
<dbReference type="SUPFAM" id="SSF47413">
    <property type="entry name" value="lambda repressor-like DNA-binding domains"/>
    <property type="match status" value="1"/>
</dbReference>
<protein>
    <submittedName>
        <fullName evidence="2">DNA-binding protein</fullName>
    </submittedName>
</protein>
<dbReference type="Gene3D" id="1.10.260.40">
    <property type="entry name" value="lambda repressor-like DNA-binding domains"/>
    <property type="match status" value="1"/>
</dbReference>
<organism evidence="2 3">
    <name type="scientific">Xanthomonas campestris pv. campestris (strain B100)</name>
    <dbReference type="NCBI Taxonomy" id="509169"/>
    <lineage>
        <taxon>Bacteria</taxon>
        <taxon>Pseudomonadati</taxon>
        <taxon>Pseudomonadota</taxon>
        <taxon>Gammaproteobacteria</taxon>
        <taxon>Lysobacterales</taxon>
        <taxon>Lysobacteraceae</taxon>
        <taxon>Xanthomonas</taxon>
    </lineage>
</organism>
<feature type="domain" description="HTH cro/C1-type" evidence="1">
    <location>
        <begin position="44"/>
        <end position="76"/>
    </location>
</feature>
<evidence type="ECO:0000313" key="2">
    <source>
        <dbReference type="EMBL" id="CAP52493.1"/>
    </source>
</evidence>
<dbReference type="PROSITE" id="PS50943">
    <property type="entry name" value="HTH_CROC1"/>
    <property type="match status" value="1"/>
</dbReference>
<dbReference type="SMART" id="SM00530">
    <property type="entry name" value="HTH_XRE"/>
    <property type="match status" value="1"/>
</dbReference>
<sequence length="131" mass="14370">MKDFKVSSDGWVTHDLVSEQLSRIPGVREGAEQQRQIFSLGEMLRDVRERFAKISQTEAARIVGIPQPELSRIETGLGARGPTYATVIAILGGYERYLAPKGVDIGLTLDVEVQGGNSVHYTLAGAEFHED</sequence>
<name>B0RXC7_XANCB</name>
<dbReference type="InterPro" id="IPR001387">
    <property type="entry name" value="Cro/C1-type_HTH"/>
</dbReference>
<accession>B0RXC7</accession>
<evidence type="ECO:0000313" key="3">
    <source>
        <dbReference type="Proteomes" id="UP000001188"/>
    </source>
</evidence>
<dbReference type="AlphaFoldDB" id="B0RXC7"/>
<dbReference type="InterPro" id="IPR010982">
    <property type="entry name" value="Lambda_DNA-bd_dom_sf"/>
</dbReference>
<gene>
    <name evidence="2" type="ORF">XCCB100_3128</name>
</gene>
<proteinExistence type="predicted"/>